<keyword evidence="3" id="KW-1185">Reference proteome</keyword>
<proteinExistence type="predicted"/>
<accession>A0A4P6XNL0</accession>
<name>A0A4P6XNL0_9ASCO</name>
<evidence type="ECO:0000313" key="2">
    <source>
        <dbReference type="EMBL" id="QBM88215.1"/>
    </source>
</evidence>
<dbReference type="Proteomes" id="UP000292447">
    <property type="component" value="Chromosome III"/>
</dbReference>
<protein>
    <submittedName>
        <fullName evidence="2">Uncharacterized protein</fullName>
    </submittedName>
</protein>
<gene>
    <name evidence="2" type="ORF">METSCH_C01800</name>
</gene>
<dbReference type="EMBL" id="CP034458">
    <property type="protein sequence ID" value="QBM88215.1"/>
    <property type="molecule type" value="Genomic_DNA"/>
</dbReference>
<reference evidence="3" key="1">
    <citation type="submission" date="2019-03" db="EMBL/GenBank/DDBJ databases">
        <title>Snf2 controls pulcherriminic acid biosynthesis and connects pigmentation and antifungal activity of the yeast Metschnikowia pulcherrima.</title>
        <authorList>
            <person name="Gore-Lloyd D."/>
            <person name="Sumann I."/>
            <person name="Brachmann A.O."/>
            <person name="Schneeberger K."/>
            <person name="Ortiz-Merino R.A."/>
            <person name="Moreno-Beltran M."/>
            <person name="Schlaefli M."/>
            <person name="Kirner P."/>
            <person name="Santos Kron A."/>
            <person name="Wolfe K.H."/>
            <person name="Piel J."/>
            <person name="Ahrens C.H."/>
            <person name="Henk D."/>
            <person name="Freimoser F.M."/>
        </authorList>
    </citation>
    <scope>NUCLEOTIDE SEQUENCE [LARGE SCALE GENOMIC DNA]</scope>
    <source>
        <strain evidence="3">APC 1.2</strain>
    </source>
</reference>
<evidence type="ECO:0000256" key="1">
    <source>
        <dbReference type="SAM" id="SignalP"/>
    </source>
</evidence>
<feature type="chain" id="PRO_5020901192" evidence="1">
    <location>
        <begin position="21"/>
        <end position="241"/>
    </location>
</feature>
<sequence length="241" mass="27785">MKVNTAFLFTASICYHVASALRIDSSELRYLSVTSPETSQLQNFQNSNNDIPKDGDMFEKRADVQPSGEAPLDIRINDFFEHLKGFTIMGMFRFAPFAAESPRLDRELTELVRHVKTLPIPDPILLNRVHFAQIVFQDMKYASEIYKTLPQFLDMNELILRNLIQLYVTLFNYRDLDGSPNPLMHEYGTWMRSLSIATEKWAQEFGVVNKSPIALRLLFDRQLSRVRGELEVLKSAMTDEA</sequence>
<feature type="signal peptide" evidence="1">
    <location>
        <begin position="1"/>
        <end position="20"/>
    </location>
</feature>
<dbReference type="AlphaFoldDB" id="A0A4P6XNL0"/>
<keyword evidence="1" id="KW-0732">Signal</keyword>
<organism evidence="2 3">
    <name type="scientific">Metschnikowia aff. pulcherrima</name>
    <dbReference type="NCBI Taxonomy" id="2163413"/>
    <lineage>
        <taxon>Eukaryota</taxon>
        <taxon>Fungi</taxon>
        <taxon>Dikarya</taxon>
        <taxon>Ascomycota</taxon>
        <taxon>Saccharomycotina</taxon>
        <taxon>Pichiomycetes</taxon>
        <taxon>Metschnikowiaceae</taxon>
        <taxon>Metschnikowia</taxon>
    </lineage>
</organism>
<evidence type="ECO:0000313" key="3">
    <source>
        <dbReference type="Proteomes" id="UP000292447"/>
    </source>
</evidence>